<name>A0AAV0LMU8_9ROSI</name>
<comment type="caution">
    <text evidence="1">The sequence shown here is derived from an EMBL/GenBank/DDBJ whole genome shotgun (WGS) entry which is preliminary data.</text>
</comment>
<dbReference type="AlphaFoldDB" id="A0AAV0LMU8"/>
<reference evidence="1" key="1">
    <citation type="submission" date="2022-08" db="EMBL/GenBank/DDBJ databases">
        <authorList>
            <person name="Gutierrez-Valencia J."/>
        </authorList>
    </citation>
    <scope>NUCLEOTIDE SEQUENCE</scope>
</reference>
<dbReference type="EMBL" id="CAMGYJ010000006">
    <property type="protein sequence ID" value="CAI0435864.1"/>
    <property type="molecule type" value="Genomic_DNA"/>
</dbReference>
<organism evidence="1 2">
    <name type="scientific">Linum tenue</name>
    <dbReference type="NCBI Taxonomy" id="586396"/>
    <lineage>
        <taxon>Eukaryota</taxon>
        <taxon>Viridiplantae</taxon>
        <taxon>Streptophyta</taxon>
        <taxon>Embryophyta</taxon>
        <taxon>Tracheophyta</taxon>
        <taxon>Spermatophyta</taxon>
        <taxon>Magnoliopsida</taxon>
        <taxon>eudicotyledons</taxon>
        <taxon>Gunneridae</taxon>
        <taxon>Pentapetalae</taxon>
        <taxon>rosids</taxon>
        <taxon>fabids</taxon>
        <taxon>Malpighiales</taxon>
        <taxon>Linaceae</taxon>
        <taxon>Linum</taxon>
    </lineage>
</organism>
<keyword evidence="2" id="KW-1185">Reference proteome</keyword>
<dbReference type="Proteomes" id="UP001154282">
    <property type="component" value="Unassembled WGS sequence"/>
</dbReference>
<gene>
    <name evidence="1" type="ORF">LITE_LOCUS24856</name>
</gene>
<protein>
    <submittedName>
        <fullName evidence="1">Uncharacterized protein</fullName>
    </submittedName>
</protein>
<evidence type="ECO:0000313" key="1">
    <source>
        <dbReference type="EMBL" id="CAI0435864.1"/>
    </source>
</evidence>
<proteinExistence type="predicted"/>
<sequence length="20" mass="2468">MRIFRQDSGCRWWIVKANNS</sequence>
<evidence type="ECO:0000313" key="2">
    <source>
        <dbReference type="Proteomes" id="UP001154282"/>
    </source>
</evidence>
<accession>A0AAV0LMU8</accession>